<organism evidence="1 2">
    <name type="scientific">Mytilus galloprovincialis</name>
    <name type="common">Mediterranean mussel</name>
    <dbReference type="NCBI Taxonomy" id="29158"/>
    <lineage>
        <taxon>Eukaryota</taxon>
        <taxon>Metazoa</taxon>
        <taxon>Spiralia</taxon>
        <taxon>Lophotrochozoa</taxon>
        <taxon>Mollusca</taxon>
        <taxon>Bivalvia</taxon>
        <taxon>Autobranchia</taxon>
        <taxon>Pteriomorphia</taxon>
        <taxon>Mytilida</taxon>
        <taxon>Mytiloidea</taxon>
        <taxon>Mytilidae</taxon>
        <taxon>Mytilinae</taxon>
        <taxon>Mytilus</taxon>
    </lineage>
</organism>
<gene>
    <name evidence="1" type="ORF">MGAL_10B000341</name>
</gene>
<reference evidence="1" key="1">
    <citation type="submission" date="2018-11" db="EMBL/GenBank/DDBJ databases">
        <authorList>
            <person name="Alioto T."/>
            <person name="Alioto T."/>
        </authorList>
    </citation>
    <scope>NUCLEOTIDE SEQUENCE</scope>
</reference>
<dbReference type="EMBL" id="UYJE01005023">
    <property type="protein sequence ID" value="VDI33327.1"/>
    <property type="molecule type" value="Genomic_DNA"/>
</dbReference>
<dbReference type="AlphaFoldDB" id="A0A8B6EFR3"/>
<proteinExistence type="predicted"/>
<keyword evidence="2" id="KW-1185">Reference proteome</keyword>
<sequence length="220" mass="25711">MTLRAEICKKSSKYMCFFDMNKQTYTEFCNKTDEIQQEGFKTVVRGSFDGIPCDKNHYQPFKYSSSHGDSCVFLKSVCNEEGQIESTDRWPTTSDRTCRCDYRFGYNFVSQPNKHCVCVPSEEDCSCYFKECDKDQVLTPDYVCMHPANITTHFNMFKCSLINESKSTKIQKKKVISKSDEDVCQLQKDQNCLILVLMFVVAFQFDEQMMGYRNMKTWLV</sequence>
<evidence type="ECO:0000313" key="1">
    <source>
        <dbReference type="EMBL" id="VDI33327.1"/>
    </source>
</evidence>
<evidence type="ECO:0000313" key="2">
    <source>
        <dbReference type="Proteomes" id="UP000596742"/>
    </source>
</evidence>
<protein>
    <submittedName>
        <fullName evidence="1">Uncharacterized protein</fullName>
    </submittedName>
</protein>
<comment type="caution">
    <text evidence="1">The sequence shown here is derived from an EMBL/GenBank/DDBJ whole genome shotgun (WGS) entry which is preliminary data.</text>
</comment>
<dbReference type="OrthoDB" id="6088387at2759"/>
<name>A0A8B6EFR3_MYTGA</name>
<dbReference type="Proteomes" id="UP000596742">
    <property type="component" value="Unassembled WGS sequence"/>
</dbReference>
<accession>A0A8B6EFR3</accession>